<sequence length="315" mass="34658">MKKRCRLLVKTLQPVLLQDQIQRLIEFQRRDYCTDDVALFDLILEHAKAQQRFFNQSKDSATATTKQPTARPSKEVTTRISSGRSQPVTPRAPKAATPPTEGCLFCKGLHWLRECPTASVEQRRAALEKFKEEKQQQRVGPIRSKALPDTGVDCTILPSSVLRTLEEAVSPDVNVIRLSRPVTVILADGSTKTCSEEVKLDLQLTTAAGVVHVRQVPCLVLDSEDDELLLGRDTLSSLGIDVNDMLAQLAGSALLATEEDEFPVGYELFVEGATGGSMLGNAAVKDMMDAAVQNGFPAERQGEIEEILATRNEVW</sequence>
<evidence type="ECO:0008006" key="4">
    <source>
        <dbReference type="Google" id="ProtNLM"/>
    </source>
</evidence>
<gene>
    <name evidence="2" type="ORF">V7S43_002403</name>
</gene>
<protein>
    <recommendedName>
        <fullName evidence="4">Peptidase A2 domain-containing protein</fullName>
    </recommendedName>
</protein>
<dbReference type="Gene3D" id="2.40.70.10">
    <property type="entry name" value="Acid Proteases"/>
    <property type="match status" value="1"/>
</dbReference>
<dbReference type="InterPro" id="IPR021109">
    <property type="entry name" value="Peptidase_aspartic_dom_sf"/>
</dbReference>
<evidence type="ECO:0000313" key="3">
    <source>
        <dbReference type="Proteomes" id="UP001632037"/>
    </source>
</evidence>
<organism evidence="2 3">
    <name type="scientific">Phytophthora oleae</name>
    <dbReference type="NCBI Taxonomy" id="2107226"/>
    <lineage>
        <taxon>Eukaryota</taxon>
        <taxon>Sar</taxon>
        <taxon>Stramenopiles</taxon>
        <taxon>Oomycota</taxon>
        <taxon>Peronosporomycetes</taxon>
        <taxon>Peronosporales</taxon>
        <taxon>Peronosporaceae</taxon>
        <taxon>Phytophthora</taxon>
    </lineage>
</organism>
<dbReference type="CDD" id="cd00303">
    <property type="entry name" value="retropepsin_like"/>
    <property type="match status" value="1"/>
</dbReference>
<name>A0ABD3G1Y8_9STRA</name>
<evidence type="ECO:0000313" key="2">
    <source>
        <dbReference type="EMBL" id="KAL3673108.1"/>
    </source>
</evidence>
<comment type="caution">
    <text evidence="2">The sequence shown here is derived from an EMBL/GenBank/DDBJ whole genome shotgun (WGS) entry which is preliminary data.</text>
</comment>
<proteinExistence type="predicted"/>
<reference evidence="2 3" key="1">
    <citation type="submission" date="2024-09" db="EMBL/GenBank/DDBJ databases">
        <title>Genome sequencing and assembly of Phytophthora oleae, isolate VK10A, causative agent of rot of olive drupes.</title>
        <authorList>
            <person name="Conti Taguali S."/>
            <person name="Riolo M."/>
            <person name="La Spada F."/>
            <person name="Cacciola S.O."/>
            <person name="Dionisio G."/>
        </authorList>
    </citation>
    <scope>NUCLEOTIDE SEQUENCE [LARGE SCALE GENOMIC DNA]</scope>
    <source>
        <strain evidence="2 3">VK10A</strain>
    </source>
</reference>
<feature type="region of interest" description="Disordered" evidence="1">
    <location>
        <begin position="57"/>
        <end position="98"/>
    </location>
</feature>
<dbReference type="EMBL" id="JBIMZQ010000003">
    <property type="protein sequence ID" value="KAL3673108.1"/>
    <property type="molecule type" value="Genomic_DNA"/>
</dbReference>
<keyword evidence="3" id="KW-1185">Reference proteome</keyword>
<dbReference type="AlphaFoldDB" id="A0ABD3G1Y8"/>
<dbReference type="Pfam" id="PF13650">
    <property type="entry name" value="Asp_protease_2"/>
    <property type="match status" value="1"/>
</dbReference>
<dbReference type="Proteomes" id="UP001632037">
    <property type="component" value="Unassembled WGS sequence"/>
</dbReference>
<evidence type="ECO:0000256" key="1">
    <source>
        <dbReference type="SAM" id="MobiDB-lite"/>
    </source>
</evidence>
<feature type="compositionally biased region" description="Low complexity" evidence="1">
    <location>
        <begin position="87"/>
        <end position="98"/>
    </location>
</feature>
<accession>A0ABD3G1Y8</accession>
<feature type="compositionally biased region" description="Polar residues" evidence="1">
    <location>
        <begin position="57"/>
        <end position="70"/>
    </location>
</feature>